<protein>
    <submittedName>
        <fullName evidence="3">Uncharacterized protein</fullName>
    </submittedName>
</protein>
<sequence length="144" mass="15215">MILDPLKPYLKLAEWIAAAALVLWAYLHVYHSGYNAAIAERVKADAKDAQIHQQELDKAGHSHDAEIADLSRYVADHPVSVRVCPLGPVQAPAATSPGTSPSAGPVQPVSTGDSSGRDIGPMLSSLASAADRIASELREQQAVK</sequence>
<feature type="transmembrane region" description="Helical" evidence="2">
    <location>
        <begin position="12"/>
        <end position="31"/>
    </location>
</feature>
<feature type="region of interest" description="Disordered" evidence="1">
    <location>
        <begin position="90"/>
        <end position="123"/>
    </location>
</feature>
<gene>
    <name evidence="4" type="ORF">UFOVP154_53</name>
    <name evidence="3" type="ORF">UFOVP8_38</name>
</gene>
<keyword evidence="2" id="KW-1133">Transmembrane helix</keyword>
<dbReference type="EMBL" id="LR796144">
    <property type="protein sequence ID" value="CAB4121227.1"/>
    <property type="molecule type" value="Genomic_DNA"/>
</dbReference>
<proteinExistence type="predicted"/>
<organism evidence="3">
    <name type="scientific">uncultured Caudovirales phage</name>
    <dbReference type="NCBI Taxonomy" id="2100421"/>
    <lineage>
        <taxon>Viruses</taxon>
        <taxon>Duplodnaviria</taxon>
        <taxon>Heunggongvirae</taxon>
        <taxon>Uroviricota</taxon>
        <taxon>Caudoviricetes</taxon>
        <taxon>Peduoviridae</taxon>
        <taxon>Maltschvirus</taxon>
        <taxon>Maltschvirus maltsch</taxon>
    </lineage>
</organism>
<keyword evidence="2" id="KW-0472">Membrane</keyword>
<accession>A0A6J5KK10</accession>
<evidence type="ECO:0000256" key="2">
    <source>
        <dbReference type="SAM" id="Phobius"/>
    </source>
</evidence>
<feature type="compositionally biased region" description="Polar residues" evidence="1">
    <location>
        <begin position="96"/>
        <end position="114"/>
    </location>
</feature>
<evidence type="ECO:0000256" key="1">
    <source>
        <dbReference type="SAM" id="MobiDB-lite"/>
    </source>
</evidence>
<keyword evidence="2" id="KW-0812">Transmembrane</keyword>
<evidence type="ECO:0000313" key="3">
    <source>
        <dbReference type="EMBL" id="CAB4121227.1"/>
    </source>
</evidence>
<name>A0A6J5KK10_9CAUD</name>
<reference evidence="3" key="1">
    <citation type="submission" date="2020-04" db="EMBL/GenBank/DDBJ databases">
        <authorList>
            <person name="Chiriac C."/>
            <person name="Salcher M."/>
            <person name="Ghai R."/>
            <person name="Kavagutti S V."/>
        </authorList>
    </citation>
    <scope>NUCLEOTIDE SEQUENCE</scope>
</reference>
<evidence type="ECO:0000313" key="4">
    <source>
        <dbReference type="EMBL" id="CAB5170860.1"/>
    </source>
</evidence>
<dbReference type="EMBL" id="LR798202">
    <property type="protein sequence ID" value="CAB5170860.1"/>
    <property type="molecule type" value="Genomic_DNA"/>
</dbReference>